<organism evidence="2 3">
    <name type="scientific">Chlamydomonas eustigma</name>
    <dbReference type="NCBI Taxonomy" id="1157962"/>
    <lineage>
        <taxon>Eukaryota</taxon>
        <taxon>Viridiplantae</taxon>
        <taxon>Chlorophyta</taxon>
        <taxon>core chlorophytes</taxon>
        <taxon>Chlorophyceae</taxon>
        <taxon>CS clade</taxon>
        <taxon>Chlamydomonadales</taxon>
        <taxon>Chlamydomonadaceae</taxon>
        <taxon>Chlamydomonas</taxon>
    </lineage>
</organism>
<evidence type="ECO:0008006" key="4">
    <source>
        <dbReference type="Google" id="ProtNLM"/>
    </source>
</evidence>
<feature type="region of interest" description="Disordered" evidence="1">
    <location>
        <begin position="514"/>
        <end position="575"/>
    </location>
</feature>
<evidence type="ECO:0000313" key="3">
    <source>
        <dbReference type="Proteomes" id="UP000232323"/>
    </source>
</evidence>
<dbReference type="EMBL" id="BEGY01000129">
    <property type="protein sequence ID" value="GAX84587.1"/>
    <property type="molecule type" value="Genomic_DNA"/>
</dbReference>
<keyword evidence="3" id="KW-1185">Reference proteome</keyword>
<protein>
    <recommendedName>
        <fullName evidence="4">Pherophorin domain-containing protein</fullName>
    </recommendedName>
</protein>
<evidence type="ECO:0000313" key="2">
    <source>
        <dbReference type="EMBL" id="GAX84587.1"/>
    </source>
</evidence>
<accession>A0A250XND6</accession>
<sequence>MKLLQRLSVSAIFGAFVHFSSVQGYLFGTFTLSSSSQPFTASSTCSALVSILSYQYPASVNFAPSASYYTCTTNTTMLSSGASLYLLELQYAFDISNITALFAMRADFTGNTALWQTLLSASNAGCGAEGLYADYKGVIAFCSSTSSTVTQNLNPGQACSANIQLSCSPPPPNPPSPFPAPPAPPTVACLLSINSYHNQVYPNSGISSAFLAIFSGSVLANVLSYSPPLTVVSDGTVNYTPGQITAYFTVTTQYQYYSIGQYLVKNTNNVAAQMIHVLGLNCYDSLVLLGTNCTLPPGQTSTYALTAASNYSLFSCTPPPPPPPPTPPPPSPPPPPPSPPPPPPSPPPPTPPPSPPTPPPSPPSPPFPPPQPPVPGDASLSFQLSTNLPFTFNCVTYLVNINAVLNSYYLTLGPLPSELVAWASAPSCTLSYNNTRVSFTITFYGAPLAHDAGTYLASDAALSKIVSVSGFPCSSTTLTVVALTSYPSLFLAGSCSGNYPSLCCIKPPYPPSPPSPPLMKPPPHHSPPSPNPLSPSPPPTTSPDMSPPRKSPHKKRHKKKPPKKSSGKKHHHSLA</sequence>
<feature type="compositionally biased region" description="Pro residues" evidence="1">
    <location>
        <begin position="514"/>
        <end position="541"/>
    </location>
</feature>
<reference evidence="2 3" key="1">
    <citation type="submission" date="2017-08" db="EMBL/GenBank/DDBJ databases">
        <title>Acidophilic green algal genome provides insights into adaptation to an acidic environment.</title>
        <authorList>
            <person name="Hirooka S."/>
            <person name="Hirose Y."/>
            <person name="Kanesaki Y."/>
            <person name="Higuchi S."/>
            <person name="Fujiwara T."/>
            <person name="Onuma R."/>
            <person name="Era A."/>
            <person name="Ohbayashi R."/>
            <person name="Uzuka A."/>
            <person name="Nozaki H."/>
            <person name="Yoshikawa H."/>
            <person name="Miyagishima S.Y."/>
        </authorList>
    </citation>
    <scope>NUCLEOTIDE SEQUENCE [LARGE SCALE GENOMIC DNA]</scope>
    <source>
        <strain evidence="2 3">NIES-2499</strain>
    </source>
</reference>
<feature type="compositionally biased region" description="Basic residues" evidence="1">
    <location>
        <begin position="550"/>
        <end position="575"/>
    </location>
</feature>
<dbReference type="AlphaFoldDB" id="A0A250XND6"/>
<feature type="compositionally biased region" description="Pro residues" evidence="1">
    <location>
        <begin position="318"/>
        <end position="375"/>
    </location>
</feature>
<dbReference type="PRINTS" id="PR01217">
    <property type="entry name" value="PRICHEXTENSN"/>
</dbReference>
<gene>
    <name evidence="2" type="ORF">CEUSTIGMA_g12008.t1</name>
</gene>
<dbReference type="Proteomes" id="UP000232323">
    <property type="component" value="Unassembled WGS sequence"/>
</dbReference>
<proteinExistence type="predicted"/>
<name>A0A250XND6_9CHLO</name>
<comment type="caution">
    <text evidence="2">The sequence shown here is derived from an EMBL/GenBank/DDBJ whole genome shotgun (WGS) entry which is preliminary data.</text>
</comment>
<evidence type="ECO:0000256" key="1">
    <source>
        <dbReference type="SAM" id="MobiDB-lite"/>
    </source>
</evidence>
<dbReference type="STRING" id="1157962.A0A250XND6"/>
<feature type="region of interest" description="Disordered" evidence="1">
    <location>
        <begin position="318"/>
        <end position="380"/>
    </location>
</feature>